<organism evidence="2">
    <name type="scientific">Calcidiscus leptoporus</name>
    <dbReference type="NCBI Taxonomy" id="127549"/>
    <lineage>
        <taxon>Eukaryota</taxon>
        <taxon>Haptista</taxon>
        <taxon>Haptophyta</taxon>
        <taxon>Prymnesiophyceae</taxon>
        <taxon>Coccolithales</taxon>
        <taxon>Calcidiscaceae</taxon>
        <taxon>Calcidiscus</taxon>
    </lineage>
</organism>
<dbReference type="EMBL" id="HBER01018378">
    <property type="protein sequence ID" value="CAD8534001.1"/>
    <property type="molecule type" value="Transcribed_RNA"/>
</dbReference>
<gene>
    <name evidence="2" type="ORF">CLEP1334_LOCUS9256</name>
</gene>
<proteinExistence type="predicted"/>
<reference evidence="2" key="1">
    <citation type="submission" date="2021-01" db="EMBL/GenBank/DDBJ databases">
        <authorList>
            <person name="Corre E."/>
            <person name="Pelletier E."/>
            <person name="Niang G."/>
            <person name="Scheremetjew M."/>
            <person name="Finn R."/>
            <person name="Kale V."/>
            <person name="Holt S."/>
            <person name="Cochrane G."/>
            <person name="Meng A."/>
            <person name="Brown T."/>
            <person name="Cohen L."/>
        </authorList>
    </citation>
    <scope>NUCLEOTIDE SEQUENCE</scope>
    <source>
        <strain evidence="2">RCC1130</strain>
    </source>
</reference>
<protein>
    <submittedName>
        <fullName evidence="2">Uncharacterized protein</fullName>
    </submittedName>
</protein>
<evidence type="ECO:0000313" key="2">
    <source>
        <dbReference type="EMBL" id="CAD8534001.1"/>
    </source>
</evidence>
<sequence length="160" mass="18938">MVHEDMHCSQGWYRIFPTREDREYTAKMRVSPQYSNSFTLLDQLMFEWLERKWQPKHTHDGNHTVIVTEEKPPPEEKEEKPKGDKSNDGKSEKARDEKPKADKSRHSHELDTEVKKERSKEHSKDSKERSKDSISNSDVKKMLHQLLLQEEKKATHGKKS</sequence>
<evidence type="ECO:0000256" key="1">
    <source>
        <dbReference type="SAM" id="MobiDB-lite"/>
    </source>
</evidence>
<accession>A0A7S0IWC6</accession>
<feature type="compositionally biased region" description="Basic and acidic residues" evidence="1">
    <location>
        <begin position="55"/>
        <end position="132"/>
    </location>
</feature>
<name>A0A7S0IWC6_9EUKA</name>
<feature type="region of interest" description="Disordered" evidence="1">
    <location>
        <begin position="55"/>
        <end position="160"/>
    </location>
</feature>
<dbReference type="AlphaFoldDB" id="A0A7S0IWC6"/>